<dbReference type="EC" id="1.15.1.1" evidence="4"/>
<sequence length="204" mass="21347">MRTLSALVALSTATLLTAQTTGKLGDAIELMNNPPGASYVAMFPNTTNNDVRGKVIAVSDATGTGVNFHIMIMGLPLSGGPFMNLHADNLTLGYHLHDQPVPAGGNCSGTLAHLGPFQRGQTPPCDMTMPQTCEVGDLSGKHGRINGTKVSKSFLDLYAALVPGNGAFFGNRSIVIHYANSTRLACANFNMMSSGSTCNDGMRS</sequence>
<dbReference type="OrthoDB" id="159229at2759"/>
<keyword evidence="10" id="KW-1185">Reference proteome</keyword>
<dbReference type="EMBL" id="ML994638">
    <property type="protein sequence ID" value="KAF2184484.1"/>
    <property type="molecule type" value="Genomic_DNA"/>
</dbReference>
<dbReference type="GO" id="GO:0004784">
    <property type="term" value="F:superoxide dismutase activity"/>
    <property type="evidence" value="ECO:0007669"/>
    <property type="project" value="UniProtKB-EC"/>
</dbReference>
<dbReference type="InterPro" id="IPR036423">
    <property type="entry name" value="SOD-like_Cu/Zn_dom_sf"/>
</dbReference>
<evidence type="ECO:0000256" key="2">
    <source>
        <dbReference type="ARBA" id="ARBA00004613"/>
    </source>
</evidence>
<dbReference type="SUPFAM" id="SSF49329">
    <property type="entry name" value="Cu,Zn superoxide dismutase-like"/>
    <property type="match status" value="1"/>
</dbReference>
<feature type="chain" id="PRO_5025443905" description="superoxide dismutase" evidence="8">
    <location>
        <begin position="19"/>
        <end position="204"/>
    </location>
</feature>
<comment type="similarity">
    <text evidence="3">Belongs to the Cu-Zn superoxide dismutase family.</text>
</comment>
<keyword evidence="8" id="KW-0732">Signal</keyword>
<dbReference type="FunFam" id="2.60.40.200:FF:000007">
    <property type="entry name" value="Cell surface Cu-only superoxide dismutase 5"/>
    <property type="match status" value="1"/>
</dbReference>
<feature type="signal peptide" evidence="8">
    <location>
        <begin position="1"/>
        <end position="18"/>
    </location>
</feature>
<reference evidence="9" key="1">
    <citation type="journal article" date="2020" name="Stud. Mycol.">
        <title>101 Dothideomycetes genomes: a test case for predicting lifestyles and emergence of pathogens.</title>
        <authorList>
            <person name="Haridas S."/>
            <person name="Albert R."/>
            <person name="Binder M."/>
            <person name="Bloem J."/>
            <person name="Labutti K."/>
            <person name="Salamov A."/>
            <person name="Andreopoulos B."/>
            <person name="Baker S."/>
            <person name="Barry K."/>
            <person name="Bills G."/>
            <person name="Bluhm B."/>
            <person name="Cannon C."/>
            <person name="Castanera R."/>
            <person name="Culley D."/>
            <person name="Daum C."/>
            <person name="Ezra D."/>
            <person name="Gonzalez J."/>
            <person name="Henrissat B."/>
            <person name="Kuo A."/>
            <person name="Liang C."/>
            <person name="Lipzen A."/>
            <person name="Lutzoni F."/>
            <person name="Magnuson J."/>
            <person name="Mondo S."/>
            <person name="Nolan M."/>
            <person name="Ohm R."/>
            <person name="Pangilinan J."/>
            <person name="Park H.-J."/>
            <person name="Ramirez L."/>
            <person name="Alfaro M."/>
            <person name="Sun H."/>
            <person name="Tritt A."/>
            <person name="Yoshinaga Y."/>
            <person name="Zwiers L.-H."/>
            <person name="Turgeon B."/>
            <person name="Goodwin S."/>
            <person name="Spatafora J."/>
            <person name="Crous P."/>
            <person name="Grigoriev I."/>
        </authorList>
    </citation>
    <scope>NUCLEOTIDE SEQUENCE</scope>
    <source>
        <strain evidence="9">CBS 207.26</strain>
    </source>
</reference>
<evidence type="ECO:0000256" key="3">
    <source>
        <dbReference type="ARBA" id="ARBA00010457"/>
    </source>
</evidence>
<dbReference type="GO" id="GO:0046872">
    <property type="term" value="F:metal ion binding"/>
    <property type="evidence" value="ECO:0007669"/>
    <property type="project" value="InterPro"/>
</dbReference>
<dbReference type="Proteomes" id="UP000800200">
    <property type="component" value="Unassembled WGS sequence"/>
</dbReference>
<accession>A0A6A6DY41</accession>
<dbReference type="PANTHER" id="PTHR20910">
    <property type="entry name" value="AGAP001623-PA"/>
    <property type="match status" value="1"/>
</dbReference>
<evidence type="ECO:0000313" key="9">
    <source>
        <dbReference type="EMBL" id="KAF2184484.1"/>
    </source>
</evidence>
<dbReference type="Gene3D" id="2.60.40.200">
    <property type="entry name" value="Superoxide dismutase, copper/zinc binding domain"/>
    <property type="match status" value="1"/>
</dbReference>
<evidence type="ECO:0000313" key="10">
    <source>
        <dbReference type="Proteomes" id="UP000800200"/>
    </source>
</evidence>
<keyword evidence="5" id="KW-0964">Secreted</keyword>
<dbReference type="PANTHER" id="PTHR20910:SF1">
    <property type="entry name" value="SUPEROXIDE DISMUTASE COPPER_ZINC BINDING DOMAIN-CONTAINING PROTEIN"/>
    <property type="match status" value="1"/>
</dbReference>
<evidence type="ECO:0000256" key="6">
    <source>
        <dbReference type="ARBA" id="ARBA00022862"/>
    </source>
</evidence>
<dbReference type="AlphaFoldDB" id="A0A6A6DY41"/>
<dbReference type="GO" id="GO:0005576">
    <property type="term" value="C:extracellular region"/>
    <property type="evidence" value="ECO:0007669"/>
    <property type="project" value="UniProtKB-SubCell"/>
</dbReference>
<protein>
    <recommendedName>
        <fullName evidence="4">superoxide dismutase</fullName>
        <ecNumber evidence="4">1.15.1.1</ecNumber>
    </recommendedName>
</protein>
<name>A0A6A6DY41_9PEZI</name>
<comment type="subcellular location">
    <subcellularLocation>
        <location evidence="1">Cell envelope</location>
    </subcellularLocation>
    <subcellularLocation>
        <location evidence="2">Secreted</location>
    </subcellularLocation>
</comment>
<dbReference type="InterPro" id="IPR053257">
    <property type="entry name" value="Cu-only_SOD"/>
</dbReference>
<evidence type="ECO:0000256" key="1">
    <source>
        <dbReference type="ARBA" id="ARBA00004196"/>
    </source>
</evidence>
<gene>
    <name evidence="9" type="ORF">K469DRAFT_579978</name>
</gene>
<proteinExistence type="inferred from homology"/>
<keyword evidence="6" id="KW-0049">Antioxidant</keyword>
<evidence type="ECO:0000256" key="5">
    <source>
        <dbReference type="ARBA" id="ARBA00022525"/>
    </source>
</evidence>
<evidence type="ECO:0000256" key="7">
    <source>
        <dbReference type="ARBA" id="ARBA00049204"/>
    </source>
</evidence>
<comment type="catalytic activity">
    <reaction evidence="7">
        <text>2 superoxide + 2 H(+) = H2O2 + O2</text>
        <dbReference type="Rhea" id="RHEA:20696"/>
        <dbReference type="ChEBI" id="CHEBI:15378"/>
        <dbReference type="ChEBI" id="CHEBI:15379"/>
        <dbReference type="ChEBI" id="CHEBI:16240"/>
        <dbReference type="ChEBI" id="CHEBI:18421"/>
        <dbReference type="EC" id="1.15.1.1"/>
    </reaction>
</comment>
<evidence type="ECO:0000256" key="8">
    <source>
        <dbReference type="SAM" id="SignalP"/>
    </source>
</evidence>
<organism evidence="9 10">
    <name type="scientific">Zopfia rhizophila CBS 207.26</name>
    <dbReference type="NCBI Taxonomy" id="1314779"/>
    <lineage>
        <taxon>Eukaryota</taxon>
        <taxon>Fungi</taxon>
        <taxon>Dikarya</taxon>
        <taxon>Ascomycota</taxon>
        <taxon>Pezizomycotina</taxon>
        <taxon>Dothideomycetes</taxon>
        <taxon>Dothideomycetes incertae sedis</taxon>
        <taxon>Zopfiaceae</taxon>
        <taxon>Zopfia</taxon>
    </lineage>
</organism>
<evidence type="ECO:0000256" key="4">
    <source>
        <dbReference type="ARBA" id="ARBA00012682"/>
    </source>
</evidence>